<protein>
    <submittedName>
        <fullName evidence="1">Uncharacterized protein</fullName>
    </submittedName>
</protein>
<evidence type="ECO:0000313" key="1">
    <source>
        <dbReference type="EMBL" id="OQR79388.1"/>
    </source>
</evidence>
<dbReference type="EMBL" id="MNPL01001164">
    <property type="protein sequence ID" value="OQR79388.1"/>
    <property type="molecule type" value="Genomic_DNA"/>
</dbReference>
<gene>
    <name evidence="1" type="ORF">BIW11_02565</name>
</gene>
<organism evidence="1 2">
    <name type="scientific">Tropilaelaps mercedesae</name>
    <dbReference type="NCBI Taxonomy" id="418985"/>
    <lineage>
        <taxon>Eukaryota</taxon>
        <taxon>Metazoa</taxon>
        <taxon>Ecdysozoa</taxon>
        <taxon>Arthropoda</taxon>
        <taxon>Chelicerata</taxon>
        <taxon>Arachnida</taxon>
        <taxon>Acari</taxon>
        <taxon>Parasitiformes</taxon>
        <taxon>Mesostigmata</taxon>
        <taxon>Gamasina</taxon>
        <taxon>Dermanyssoidea</taxon>
        <taxon>Laelapidae</taxon>
        <taxon>Tropilaelaps</taxon>
    </lineage>
</organism>
<name>A0A1V9Y1A0_9ACAR</name>
<keyword evidence="2" id="KW-1185">Reference proteome</keyword>
<reference evidence="1 2" key="1">
    <citation type="journal article" date="2017" name="Gigascience">
        <title>Draft genome of the honey bee ectoparasitic mite, Tropilaelaps mercedesae, is shaped by the parasitic life history.</title>
        <authorList>
            <person name="Dong X."/>
            <person name="Armstrong S.D."/>
            <person name="Xia D."/>
            <person name="Makepeace B.L."/>
            <person name="Darby A.C."/>
            <person name="Kadowaki T."/>
        </authorList>
    </citation>
    <scope>NUCLEOTIDE SEQUENCE [LARGE SCALE GENOMIC DNA]</scope>
    <source>
        <strain evidence="1">Wuxi-XJTLU</strain>
    </source>
</reference>
<proteinExistence type="predicted"/>
<evidence type="ECO:0000313" key="2">
    <source>
        <dbReference type="Proteomes" id="UP000192247"/>
    </source>
</evidence>
<dbReference type="AlphaFoldDB" id="A0A1V9Y1A0"/>
<accession>A0A1V9Y1A0</accession>
<sequence length="82" mass="9251">MSVYLQNHLLDGASVGQKGKEQVWRGQTMVVFACCNQLVLRTHLCADYPARLNTTCIRKASGFEFLRTYADKRSCVYSSNVT</sequence>
<dbReference type="InParanoid" id="A0A1V9Y1A0"/>
<dbReference type="Proteomes" id="UP000192247">
    <property type="component" value="Unassembled WGS sequence"/>
</dbReference>
<comment type="caution">
    <text evidence="1">The sequence shown here is derived from an EMBL/GenBank/DDBJ whole genome shotgun (WGS) entry which is preliminary data.</text>
</comment>